<name>A0A0F9WJ85_9ZZZZ</name>
<proteinExistence type="predicted"/>
<feature type="transmembrane region" description="Helical" evidence="1">
    <location>
        <begin position="43"/>
        <end position="68"/>
    </location>
</feature>
<keyword evidence="1" id="KW-0472">Membrane</keyword>
<protein>
    <submittedName>
        <fullName evidence="2">Uncharacterized protein</fullName>
    </submittedName>
</protein>
<dbReference type="AlphaFoldDB" id="A0A0F9WJ85"/>
<organism evidence="2">
    <name type="scientific">marine sediment metagenome</name>
    <dbReference type="NCBI Taxonomy" id="412755"/>
    <lineage>
        <taxon>unclassified sequences</taxon>
        <taxon>metagenomes</taxon>
        <taxon>ecological metagenomes</taxon>
    </lineage>
</organism>
<reference evidence="2" key="1">
    <citation type="journal article" date="2015" name="Nature">
        <title>Complex archaea that bridge the gap between prokaryotes and eukaryotes.</title>
        <authorList>
            <person name="Spang A."/>
            <person name="Saw J.H."/>
            <person name="Jorgensen S.L."/>
            <person name="Zaremba-Niedzwiedzka K."/>
            <person name="Martijn J."/>
            <person name="Lind A.E."/>
            <person name="van Eijk R."/>
            <person name="Schleper C."/>
            <person name="Guy L."/>
            <person name="Ettema T.J."/>
        </authorList>
    </citation>
    <scope>NUCLEOTIDE SEQUENCE</scope>
</reference>
<gene>
    <name evidence="2" type="ORF">LCGC14_0350350</name>
</gene>
<sequence length="77" mass="8948">MREMNHRRLGRLVLVVTLIGFFCWLGNIWVNKLEPDITLAQEILGSIVFGTTIAFATTLLISVLYILYDWLYSKEEK</sequence>
<evidence type="ECO:0000313" key="2">
    <source>
        <dbReference type="EMBL" id="KKN78503.1"/>
    </source>
</evidence>
<evidence type="ECO:0000256" key="1">
    <source>
        <dbReference type="SAM" id="Phobius"/>
    </source>
</evidence>
<keyword evidence="1" id="KW-1133">Transmembrane helix</keyword>
<feature type="transmembrane region" description="Helical" evidence="1">
    <location>
        <begin position="12"/>
        <end position="31"/>
    </location>
</feature>
<comment type="caution">
    <text evidence="2">The sequence shown here is derived from an EMBL/GenBank/DDBJ whole genome shotgun (WGS) entry which is preliminary data.</text>
</comment>
<accession>A0A0F9WJ85</accession>
<keyword evidence="1" id="KW-0812">Transmembrane</keyword>
<dbReference type="EMBL" id="LAZR01000262">
    <property type="protein sequence ID" value="KKN78503.1"/>
    <property type="molecule type" value="Genomic_DNA"/>
</dbReference>